<dbReference type="Pfam" id="PF00034">
    <property type="entry name" value="Cytochrom_C"/>
    <property type="match status" value="1"/>
</dbReference>
<keyword evidence="2 4" id="KW-0479">Metal-binding</keyword>
<dbReference type="AlphaFoldDB" id="A0A372IP39"/>
<protein>
    <submittedName>
        <fullName evidence="7">Cytochrome c family protein</fullName>
    </submittedName>
</protein>
<dbReference type="SUPFAM" id="SSF46626">
    <property type="entry name" value="Cytochrome c"/>
    <property type="match status" value="2"/>
</dbReference>
<evidence type="ECO:0000313" key="7">
    <source>
        <dbReference type="EMBL" id="RFU16666.1"/>
    </source>
</evidence>
<evidence type="ECO:0000313" key="8">
    <source>
        <dbReference type="Proteomes" id="UP000264702"/>
    </source>
</evidence>
<proteinExistence type="predicted"/>
<feature type="domain" description="Cytochrome c" evidence="6">
    <location>
        <begin position="36"/>
        <end position="119"/>
    </location>
</feature>
<organism evidence="7 8">
    <name type="scientific">Paracidobacterium acidisoli</name>
    <dbReference type="NCBI Taxonomy" id="2303751"/>
    <lineage>
        <taxon>Bacteria</taxon>
        <taxon>Pseudomonadati</taxon>
        <taxon>Acidobacteriota</taxon>
        <taxon>Terriglobia</taxon>
        <taxon>Terriglobales</taxon>
        <taxon>Acidobacteriaceae</taxon>
        <taxon>Paracidobacterium</taxon>
    </lineage>
</organism>
<dbReference type="Proteomes" id="UP000264702">
    <property type="component" value="Unassembled WGS sequence"/>
</dbReference>
<keyword evidence="8" id="KW-1185">Reference proteome</keyword>
<sequence length="224" mass="23807">MMRLPLIVAAACALVFSVSGCTRAPGYPTEEALRPQDQLDFHVLYSQNCSGCHGAKGQNGAAIDLANPEYQALVDDATMKKWIIGGMPGTEMSAFGASAGGMLTDTQINALVAGMRKEWSKPDVFGGQTPPQYAQDKAGDAAHGHAVYMTACASCHQQAKQQITDANYLALVSDQALRSIVIAGRPDIGHPDWRNDVPGKPLSAQDVTDVVTYLDSLRSQAEAK</sequence>
<accession>A0A372IP39</accession>
<dbReference type="PANTHER" id="PTHR35008">
    <property type="entry name" value="BLL4482 PROTEIN-RELATED"/>
    <property type="match status" value="1"/>
</dbReference>
<dbReference type="GO" id="GO:0020037">
    <property type="term" value="F:heme binding"/>
    <property type="evidence" value="ECO:0007669"/>
    <property type="project" value="InterPro"/>
</dbReference>
<gene>
    <name evidence="7" type="ORF">D0Y96_07850</name>
</gene>
<dbReference type="OrthoDB" id="9779283at2"/>
<dbReference type="InterPro" id="IPR009056">
    <property type="entry name" value="Cyt_c-like_dom"/>
</dbReference>
<dbReference type="GO" id="GO:0046872">
    <property type="term" value="F:metal ion binding"/>
    <property type="evidence" value="ECO:0007669"/>
    <property type="project" value="UniProtKB-KW"/>
</dbReference>
<keyword evidence="1 4" id="KW-0349">Heme</keyword>
<dbReference type="GO" id="GO:0009055">
    <property type="term" value="F:electron transfer activity"/>
    <property type="evidence" value="ECO:0007669"/>
    <property type="project" value="InterPro"/>
</dbReference>
<dbReference type="Gene3D" id="1.10.760.10">
    <property type="entry name" value="Cytochrome c-like domain"/>
    <property type="match status" value="2"/>
</dbReference>
<reference evidence="7 8" key="1">
    <citation type="submission" date="2018-08" db="EMBL/GenBank/DDBJ databases">
        <title>Acidipila sp. 4G-K13, an acidobacterium isolated from forest soil.</title>
        <authorList>
            <person name="Gao Z.-H."/>
            <person name="Qiu L.-H."/>
        </authorList>
    </citation>
    <scope>NUCLEOTIDE SEQUENCE [LARGE SCALE GENOMIC DNA]</scope>
    <source>
        <strain evidence="7 8">4G-K13</strain>
    </source>
</reference>
<evidence type="ECO:0000256" key="3">
    <source>
        <dbReference type="ARBA" id="ARBA00023004"/>
    </source>
</evidence>
<evidence type="ECO:0000259" key="6">
    <source>
        <dbReference type="PROSITE" id="PS51007"/>
    </source>
</evidence>
<dbReference type="PROSITE" id="PS51257">
    <property type="entry name" value="PROKAR_LIPOPROTEIN"/>
    <property type="match status" value="1"/>
</dbReference>
<evidence type="ECO:0000256" key="5">
    <source>
        <dbReference type="SAM" id="SignalP"/>
    </source>
</evidence>
<dbReference type="InterPro" id="IPR051459">
    <property type="entry name" value="Cytochrome_c-type_DH"/>
</dbReference>
<keyword evidence="3 4" id="KW-0408">Iron</keyword>
<dbReference type="PROSITE" id="PS51007">
    <property type="entry name" value="CYTC"/>
    <property type="match status" value="2"/>
</dbReference>
<dbReference type="PANTHER" id="PTHR35008:SF8">
    <property type="entry name" value="ALCOHOL DEHYDROGENASE CYTOCHROME C SUBUNIT"/>
    <property type="match status" value="1"/>
</dbReference>
<name>A0A372IP39_9BACT</name>
<evidence type="ECO:0000256" key="4">
    <source>
        <dbReference type="PROSITE-ProRule" id="PRU00433"/>
    </source>
</evidence>
<keyword evidence="5" id="KW-0732">Signal</keyword>
<evidence type="ECO:0000256" key="2">
    <source>
        <dbReference type="ARBA" id="ARBA00022723"/>
    </source>
</evidence>
<feature type="domain" description="Cytochrome c" evidence="6">
    <location>
        <begin position="139"/>
        <end position="218"/>
    </location>
</feature>
<dbReference type="EMBL" id="QVQT01000003">
    <property type="protein sequence ID" value="RFU16666.1"/>
    <property type="molecule type" value="Genomic_DNA"/>
</dbReference>
<dbReference type="InterPro" id="IPR036909">
    <property type="entry name" value="Cyt_c-like_dom_sf"/>
</dbReference>
<feature type="signal peptide" evidence="5">
    <location>
        <begin position="1"/>
        <end position="24"/>
    </location>
</feature>
<dbReference type="Pfam" id="PF13442">
    <property type="entry name" value="Cytochrome_CBB3"/>
    <property type="match status" value="1"/>
</dbReference>
<evidence type="ECO:0000256" key="1">
    <source>
        <dbReference type="ARBA" id="ARBA00022617"/>
    </source>
</evidence>
<comment type="caution">
    <text evidence="7">The sequence shown here is derived from an EMBL/GenBank/DDBJ whole genome shotgun (WGS) entry which is preliminary data.</text>
</comment>
<feature type="chain" id="PRO_5017043435" evidence="5">
    <location>
        <begin position="25"/>
        <end position="224"/>
    </location>
</feature>